<name>A0A4Y7RS34_9FIRM</name>
<gene>
    <name evidence="1" type="ORF">Pmgp_01447</name>
</gene>
<comment type="caution">
    <text evidence="1">The sequence shown here is derived from an EMBL/GenBank/DDBJ whole genome shotgun (WGS) entry which is preliminary data.</text>
</comment>
<evidence type="ECO:0000313" key="1">
    <source>
        <dbReference type="EMBL" id="TEB11651.1"/>
    </source>
</evidence>
<sequence>MEHMGSLGRQILIKEILDGYGTVLAAFLQGCEQHFLFQVRIHKGNKQIVSLIV</sequence>
<accession>A0A4Y7RS34</accession>
<organism evidence="1 2">
    <name type="scientific">Pelotomaculum propionicicum</name>
    <dbReference type="NCBI Taxonomy" id="258475"/>
    <lineage>
        <taxon>Bacteria</taxon>
        <taxon>Bacillati</taxon>
        <taxon>Bacillota</taxon>
        <taxon>Clostridia</taxon>
        <taxon>Eubacteriales</taxon>
        <taxon>Desulfotomaculaceae</taxon>
        <taxon>Pelotomaculum</taxon>
    </lineage>
</organism>
<evidence type="ECO:0000313" key="2">
    <source>
        <dbReference type="Proteomes" id="UP000297597"/>
    </source>
</evidence>
<protein>
    <submittedName>
        <fullName evidence="1">Uncharacterized protein</fullName>
    </submittedName>
</protein>
<proteinExistence type="predicted"/>
<keyword evidence="2" id="KW-1185">Reference proteome</keyword>
<dbReference type="AlphaFoldDB" id="A0A4Y7RS34"/>
<reference evidence="1 2" key="1">
    <citation type="journal article" date="2018" name="Environ. Microbiol.">
        <title>Novel energy conservation strategies and behaviour of Pelotomaculum schinkii driving syntrophic propionate catabolism.</title>
        <authorList>
            <person name="Hidalgo-Ahumada C.A.P."/>
            <person name="Nobu M.K."/>
            <person name="Narihiro T."/>
            <person name="Tamaki H."/>
            <person name="Liu W.T."/>
            <person name="Kamagata Y."/>
            <person name="Stams A.J.M."/>
            <person name="Imachi H."/>
            <person name="Sousa D.Z."/>
        </authorList>
    </citation>
    <scope>NUCLEOTIDE SEQUENCE [LARGE SCALE GENOMIC DNA]</scope>
    <source>
        <strain evidence="1 2">MGP</strain>
    </source>
</reference>
<dbReference type="Proteomes" id="UP000297597">
    <property type="component" value="Unassembled WGS sequence"/>
</dbReference>
<dbReference type="EMBL" id="QFFZ01000012">
    <property type="protein sequence ID" value="TEB11651.1"/>
    <property type="molecule type" value="Genomic_DNA"/>
</dbReference>